<dbReference type="GO" id="GO:0097367">
    <property type="term" value="F:carbohydrate derivative binding"/>
    <property type="evidence" value="ECO:0007669"/>
    <property type="project" value="InterPro"/>
</dbReference>
<dbReference type="PROSITE" id="PS51464">
    <property type="entry name" value="SIS"/>
    <property type="match status" value="1"/>
</dbReference>
<dbReference type="NCBIfam" id="NF003915">
    <property type="entry name" value="PRK05441.1"/>
    <property type="match status" value="1"/>
</dbReference>
<comment type="caution">
    <text evidence="5">The sequence shown here is derived from an EMBL/GenBank/DDBJ whole genome shotgun (WGS) entry which is preliminary data.</text>
</comment>
<sequence length="307" mass="31011">MNDSMPLAVLKGVPTEVRNPRTTEIDVLPTLEILRLINAEDTLVPAAVAEALPQVAKAVDLEVEALRAGGRVHYFGAGTSGRLAVLDAAELPPTFGIDPSLVVAHHAGGFGAISQAIENVEDDAALGASDAGDVNEGDVAVGITASGRTPYVVGALRAAAEAGAHTVLISSNPAAAAGTEVEVHIAVDTGPEAVSGSTRMKAGTAAKLVLNAMSTTAMVRLGRTYSNLMVSMSALNSKLRGRLVKILVEATGMDAETCETALADAAGDTRTALVSLLCDVSPGRAAEALAGSGGSVREAMSTIHGDA</sequence>
<dbReference type="Proteomes" id="UP000316096">
    <property type="component" value="Unassembled WGS sequence"/>
</dbReference>
<gene>
    <name evidence="3" type="primary">murQ</name>
    <name evidence="5" type="ORF">FB559_4022</name>
</gene>
<dbReference type="InterPro" id="IPR001347">
    <property type="entry name" value="SIS_dom"/>
</dbReference>
<dbReference type="NCBIfam" id="TIGR00274">
    <property type="entry name" value="N-acetylmuramic acid 6-phosphate etherase"/>
    <property type="match status" value="1"/>
</dbReference>
<dbReference type="GO" id="GO:0016803">
    <property type="term" value="F:ether hydrolase activity"/>
    <property type="evidence" value="ECO:0007669"/>
    <property type="project" value="TreeGrafter"/>
</dbReference>
<dbReference type="GO" id="GO:0046348">
    <property type="term" value="P:amino sugar catabolic process"/>
    <property type="evidence" value="ECO:0007669"/>
    <property type="project" value="InterPro"/>
</dbReference>
<dbReference type="Gene3D" id="1.10.8.1080">
    <property type="match status" value="1"/>
</dbReference>
<keyword evidence="2 3" id="KW-0119">Carbohydrate metabolism</keyword>
<dbReference type="Gene3D" id="3.40.50.10490">
    <property type="entry name" value="Glucose-6-phosphate isomerase like protein, domain 1"/>
    <property type="match status" value="1"/>
</dbReference>
<dbReference type="SUPFAM" id="SSF53697">
    <property type="entry name" value="SIS domain"/>
    <property type="match status" value="1"/>
</dbReference>
<accession>A0A543CMT3</accession>
<comment type="miscellaneous">
    <text evidence="3">A lyase-type mechanism (elimination/hydration) is suggested for the cleavage of the lactyl ether bond of MurNAc 6-phosphate, with the formation of an alpha,beta-unsaturated aldehyde intermediate with (E)-stereochemistry, followed by the syn addition of water to give product.</text>
</comment>
<name>A0A543CMT3_9ACTN</name>
<evidence type="ECO:0000313" key="5">
    <source>
        <dbReference type="EMBL" id="TQL98399.1"/>
    </source>
</evidence>
<comment type="function">
    <text evidence="3">Specifically catalyzes the cleavage of the D-lactyl ether substituent of MurNAc 6-phosphate, producing GlcNAc 6-phosphate and D-lactate.</text>
</comment>
<dbReference type="GO" id="GO:0009254">
    <property type="term" value="P:peptidoglycan turnover"/>
    <property type="evidence" value="ECO:0007669"/>
    <property type="project" value="TreeGrafter"/>
</dbReference>
<dbReference type="HAMAP" id="MF_00068">
    <property type="entry name" value="MurQ"/>
    <property type="match status" value="1"/>
</dbReference>
<dbReference type="CDD" id="cd05007">
    <property type="entry name" value="SIS_Etherase"/>
    <property type="match status" value="1"/>
</dbReference>
<evidence type="ECO:0000256" key="2">
    <source>
        <dbReference type="ARBA" id="ARBA00023277"/>
    </source>
</evidence>
<dbReference type="UniPathway" id="UPA00342"/>
<evidence type="ECO:0000259" key="4">
    <source>
        <dbReference type="PROSITE" id="PS51464"/>
    </source>
</evidence>
<dbReference type="AlphaFoldDB" id="A0A543CMT3"/>
<comment type="similarity">
    <text evidence="3">Belongs to the GCKR-like family. MurNAc-6-P etherase subfamily.</text>
</comment>
<dbReference type="PANTHER" id="PTHR10088:SF4">
    <property type="entry name" value="GLUCOKINASE REGULATORY PROTEIN"/>
    <property type="match status" value="1"/>
</dbReference>
<feature type="active site" evidence="3">
    <location>
        <position position="121"/>
    </location>
</feature>
<dbReference type="Pfam" id="PF22645">
    <property type="entry name" value="GKRP_SIS_N"/>
    <property type="match status" value="1"/>
</dbReference>
<reference evidence="5 6" key="1">
    <citation type="submission" date="2019-06" db="EMBL/GenBank/DDBJ databases">
        <title>Sequencing the genomes of 1000 actinobacteria strains.</title>
        <authorList>
            <person name="Klenk H.-P."/>
        </authorList>
    </citation>
    <scope>NUCLEOTIDE SEQUENCE [LARGE SCALE GENOMIC DNA]</scope>
    <source>
        <strain evidence="5 6">DSM 102200</strain>
    </source>
</reference>
<evidence type="ECO:0000256" key="3">
    <source>
        <dbReference type="HAMAP-Rule" id="MF_00068"/>
    </source>
</evidence>
<dbReference type="PANTHER" id="PTHR10088">
    <property type="entry name" value="GLUCOKINASE REGULATORY PROTEIN"/>
    <property type="match status" value="1"/>
</dbReference>
<comment type="subunit">
    <text evidence="3">Homodimer.</text>
</comment>
<dbReference type="NCBIfam" id="NF009222">
    <property type="entry name" value="PRK12570.1"/>
    <property type="match status" value="1"/>
</dbReference>
<keyword evidence="6" id="KW-1185">Reference proteome</keyword>
<feature type="domain" description="SIS" evidence="4">
    <location>
        <begin position="62"/>
        <end position="223"/>
    </location>
</feature>
<dbReference type="PROSITE" id="PS01272">
    <property type="entry name" value="GCKR"/>
    <property type="match status" value="1"/>
</dbReference>
<feature type="active site" description="Proton donor" evidence="3">
    <location>
        <position position="90"/>
    </location>
</feature>
<protein>
    <recommendedName>
        <fullName evidence="3">N-acetylmuramic acid 6-phosphate etherase</fullName>
        <shortName evidence="3">MurNAc-6-P etherase</shortName>
        <ecNumber evidence="3">4.2.1.126</ecNumber>
    </recommendedName>
    <alternativeName>
        <fullName evidence="3">N-acetylmuramic acid 6-phosphate hydrolase</fullName>
    </alternativeName>
    <alternativeName>
        <fullName evidence="3">N-acetylmuramic acid 6-phosphate lyase</fullName>
    </alternativeName>
</protein>
<proteinExistence type="inferred from homology"/>
<dbReference type="EC" id="4.2.1.126" evidence="3"/>
<dbReference type="InterPro" id="IPR046348">
    <property type="entry name" value="SIS_dom_sf"/>
</dbReference>
<keyword evidence="1 3" id="KW-0456">Lyase</keyword>
<evidence type="ECO:0000256" key="1">
    <source>
        <dbReference type="ARBA" id="ARBA00023239"/>
    </source>
</evidence>
<dbReference type="EMBL" id="VFOZ01000001">
    <property type="protein sequence ID" value="TQL98399.1"/>
    <property type="molecule type" value="Genomic_DNA"/>
</dbReference>
<comment type="pathway">
    <text evidence="3">Amino-sugar metabolism; N-acetylmuramate degradation.</text>
</comment>
<dbReference type="InterPro" id="IPR040190">
    <property type="entry name" value="MURQ/GCKR"/>
</dbReference>
<dbReference type="InterPro" id="IPR005486">
    <property type="entry name" value="Glucokinase_regulatory_CS"/>
</dbReference>
<comment type="catalytic activity">
    <reaction evidence="3">
        <text>N-acetyl-D-muramate 6-phosphate + H2O = N-acetyl-D-glucosamine 6-phosphate + (R)-lactate</text>
        <dbReference type="Rhea" id="RHEA:26410"/>
        <dbReference type="ChEBI" id="CHEBI:15377"/>
        <dbReference type="ChEBI" id="CHEBI:16004"/>
        <dbReference type="ChEBI" id="CHEBI:57513"/>
        <dbReference type="ChEBI" id="CHEBI:58722"/>
        <dbReference type="EC" id="4.2.1.126"/>
    </reaction>
</comment>
<dbReference type="GO" id="GO:0097173">
    <property type="term" value="P:N-acetylmuramic acid catabolic process"/>
    <property type="evidence" value="ECO:0007669"/>
    <property type="project" value="UniProtKB-UniPathway"/>
</dbReference>
<organism evidence="5 6">
    <name type="scientific">Actinoallomurus bryophytorum</name>
    <dbReference type="NCBI Taxonomy" id="1490222"/>
    <lineage>
        <taxon>Bacteria</taxon>
        <taxon>Bacillati</taxon>
        <taxon>Actinomycetota</taxon>
        <taxon>Actinomycetes</taxon>
        <taxon>Streptosporangiales</taxon>
        <taxon>Thermomonosporaceae</taxon>
        <taxon>Actinoallomurus</taxon>
    </lineage>
</organism>
<evidence type="ECO:0000313" key="6">
    <source>
        <dbReference type="Proteomes" id="UP000316096"/>
    </source>
</evidence>
<dbReference type="InterPro" id="IPR005488">
    <property type="entry name" value="Etherase_MurQ"/>
</dbReference>
<dbReference type="GO" id="GO:0016835">
    <property type="term" value="F:carbon-oxygen lyase activity"/>
    <property type="evidence" value="ECO:0007669"/>
    <property type="project" value="UniProtKB-UniRule"/>
</dbReference>